<dbReference type="Proteomes" id="UP001150603">
    <property type="component" value="Unassembled WGS sequence"/>
</dbReference>
<gene>
    <name evidence="1" type="ORF">FBU59_005443</name>
</gene>
<sequence length="336" mass="37296">VSEFQLDITQTQAVLRAYYSVWDLLQHEVPAKPSALFANPEGRLLAIFGGQGGMDDYINETRFVYTTYLPLVVDYVASMAEFLKREASAPRFRHLYSQGFDIIKWITDPSSVPDHEYMTSVPVSIPAVGLTQLMHIVVSYKTLGVSPGEFAGYFKAGHSQGITIATALSMAKDEQSFYEVSKKALGILMVTGTFPQLDYPRVLQPMDPNAADDLQSQAVSPMVAVIKLTRPQLERAIAKYNQGRESDADKVYLSLSNCVRMHVVSGAVESLEPFVKLLVAEFDHAGIDQTRVPFSQRKPGVVIKYLSINGPYHCKLLEHAAESAYRYTEEPASACR</sequence>
<protein>
    <submittedName>
        <fullName evidence="1">Uncharacterized protein</fullName>
    </submittedName>
</protein>
<proteinExistence type="predicted"/>
<accession>A0ACC1J2Y8</accession>
<evidence type="ECO:0000313" key="2">
    <source>
        <dbReference type="Proteomes" id="UP001150603"/>
    </source>
</evidence>
<dbReference type="EMBL" id="JANBPW010004316">
    <property type="protein sequence ID" value="KAJ1935269.1"/>
    <property type="molecule type" value="Genomic_DNA"/>
</dbReference>
<keyword evidence="2" id="KW-1185">Reference proteome</keyword>
<evidence type="ECO:0000313" key="1">
    <source>
        <dbReference type="EMBL" id="KAJ1935269.1"/>
    </source>
</evidence>
<name>A0ACC1J2Y8_9FUNG</name>
<organism evidence="1 2">
    <name type="scientific">Linderina macrospora</name>
    <dbReference type="NCBI Taxonomy" id="4868"/>
    <lineage>
        <taxon>Eukaryota</taxon>
        <taxon>Fungi</taxon>
        <taxon>Fungi incertae sedis</taxon>
        <taxon>Zoopagomycota</taxon>
        <taxon>Kickxellomycotina</taxon>
        <taxon>Kickxellomycetes</taxon>
        <taxon>Kickxellales</taxon>
        <taxon>Kickxellaceae</taxon>
        <taxon>Linderina</taxon>
    </lineage>
</organism>
<feature type="non-terminal residue" evidence="1">
    <location>
        <position position="1"/>
    </location>
</feature>
<comment type="caution">
    <text evidence="1">The sequence shown here is derived from an EMBL/GenBank/DDBJ whole genome shotgun (WGS) entry which is preliminary data.</text>
</comment>
<reference evidence="1" key="1">
    <citation type="submission" date="2022-07" db="EMBL/GenBank/DDBJ databases">
        <title>Phylogenomic reconstructions and comparative analyses of Kickxellomycotina fungi.</title>
        <authorList>
            <person name="Reynolds N.K."/>
            <person name="Stajich J.E."/>
            <person name="Barry K."/>
            <person name="Grigoriev I.V."/>
            <person name="Crous P."/>
            <person name="Smith M.E."/>
        </authorList>
    </citation>
    <scope>NUCLEOTIDE SEQUENCE</scope>
    <source>
        <strain evidence="1">NRRL 5244</strain>
    </source>
</reference>